<feature type="binding site" evidence="11">
    <location>
        <begin position="51"/>
        <end position="54"/>
    </location>
    <ligand>
        <name>substrate</name>
    </ligand>
</feature>
<comment type="subcellular location">
    <subcellularLocation>
        <location evidence="11">Cytoplasm</location>
    </subcellularLocation>
</comment>
<comment type="caution">
    <text evidence="11">Lacks conserved residue(s) required for the propagation of feature annotation.</text>
</comment>
<dbReference type="InterPro" id="IPR022963">
    <property type="entry name" value="Galactokinase_bac"/>
</dbReference>
<feature type="binding site" evidence="11">
    <location>
        <position position="179"/>
    </location>
    <ligand>
        <name>Mg(2+)</name>
        <dbReference type="ChEBI" id="CHEBI:18420"/>
    </ligand>
</feature>
<comment type="function">
    <text evidence="11">Catalyzes the transfer of the gamma-phosphate of ATP to D-galactose to form alpha-D-galactose-1-phosphate (Gal-1-P).</text>
</comment>
<dbReference type="PANTHER" id="PTHR10457">
    <property type="entry name" value="MEVALONATE KINASE/GALACTOKINASE"/>
    <property type="match status" value="1"/>
</dbReference>
<dbReference type="InterPro" id="IPR036554">
    <property type="entry name" value="GHMP_kinase_C_sf"/>
</dbReference>
<feature type="site" description="Transition state stabilizer" evidence="11">
    <location>
        <position position="45"/>
    </location>
</feature>
<dbReference type="GO" id="GO:0005829">
    <property type="term" value="C:cytosol"/>
    <property type="evidence" value="ECO:0007669"/>
    <property type="project" value="TreeGrafter"/>
</dbReference>
<dbReference type="Pfam" id="PF00288">
    <property type="entry name" value="GHMP_kinases_N"/>
    <property type="match status" value="1"/>
</dbReference>
<evidence type="ECO:0000313" key="16">
    <source>
        <dbReference type="EMBL" id="CEM60461.1"/>
    </source>
</evidence>
<dbReference type="Proteomes" id="UP000323594">
    <property type="component" value="Chromosome"/>
</dbReference>
<comment type="similarity">
    <text evidence="1 11">Belongs to the GHMP kinase family. GalK subfamily.</text>
</comment>
<gene>
    <name evidence="11 16" type="primary">galK</name>
    <name evidence="17" type="ORF">FUT82_07835</name>
    <name evidence="16" type="ORF">TPHV1_10129</name>
</gene>
<feature type="domain" description="Galactokinase N-terminal" evidence="15">
    <location>
        <begin position="24"/>
        <end position="74"/>
    </location>
</feature>
<dbReference type="EMBL" id="CP042817">
    <property type="protein sequence ID" value="QEJ97913.1"/>
    <property type="molecule type" value="Genomic_DNA"/>
</dbReference>
<dbReference type="InterPro" id="IPR006204">
    <property type="entry name" value="GHMP_kinase_N_dom"/>
</dbReference>
<evidence type="ECO:0000256" key="4">
    <source>
        <dbReference type="ARBA" id="ARBA00022723"/>
    </source>
</evidence>
<dbReference type="SUPFAM" id="SSF55060">
    <property type="entry name" value="GHMP Kinase, C-terminal domain"/>
    <property type="match status" value="1"/>
</dbReference>
<accession>A0A0B7GUW5</accession>
<comment type="pathway">
    <text evidence="11">Carbohydrate metabolism; galactose metabolism.</text>
</comment>
<dbReference type="GO" id="GO:0006012">
    <property type="term" value="P:galactose metabolic process"/>
    <property type="evidence" value="ECO:0007669"/>
    <property type="project" value="UniProtKB-UniRule"/>
</dbReference>
<reference evidence="17 19" key="3">
    <citation type="submission" date="2019-08" db="EMBL/GenBank/DDBJ databases">
        <authorList>
            <person name="Kuhnert P."/>
        </authorList>
    </citation>
    <scope>NUCLEOTIDE SEQUENCE [LARGE SCALE GENOMIC DNA]</scope>
    <source>
        <strain evidence="17 19">B36.5</strain>
    </source>
</reference>
<dbReference type="Gene3D" id="3.30.70.890">
    <property type="entry name" value="GHMP kinase, C-terminal domain"/>
    <property type="match status" value="1"/>
</dbReference>
<keyword evidence="18" id="KW-1185">Reference proteome</keyword>
<dbReference type="FunFam" id="3.30.70.890:FF:000001">
    <property type="entry name" value="Galactokinase"/>
    <property type="match status" value="1"/>
</dbReference>
<reference evidence="18" key="2">
    <citation type="submission" date="2015-01" db="EMBL/GenBank/DDBJ databases">
        <authorList>
            <person name="Manzoor Shahid"/>
            <person name="Zubair Saima"/>
        </authorList>
    </citation>
    <scope>NUCLEOTIDE SEQUENCE [LARGE SCALE GENOMIC DNA]</scope>
    <source>
        <strain evidence="18">V1</strain>
    </source>
</reference>
<keyword evidence="10 11" id="KW-0119">Carbohydrate metabolism</keyword>
<evidence type="ECO:0000256" key="12">
    <source>
        <dbReference type="NCBIfam" id="TIGR00131"/>
    </source>
</evidence>
<evidence type="ECO:0000256" key="5">
    <source>
        <dbReference type="ARBA" id="ARBA00022741"/>
    </source>
</evidence>
<dbReference type="Proteomes" id="UP000042527">
    <property type="component" value="Unassembled WGS sequence"/>
</dbReference>
<dbReference type="InterPro" id="IPR013750">
    <property type="entry name" value="GHMP_kinase_C_dom"/>
</dbReference>
<dbReference type="Gene3D" id="3.30.230.10">
    <property type="match status" value="1"/>
</dbReference>
<dbReference type="UniPathway" id="UPA00214"/>
<evidence type="ECO:0000256" key="6">
    <source>
        <dbReference type="ARBA" id="ARBA00022777"/>
    </source>
</evidence>
<keyword evidence="9 11" id="KW-0299">Galactose metabolism</keyword>
<dbReference type="GeneID" id="57753508"/>
<keyword evidence="8 11" id="KW-0460">Magnesium</keyword>
<dbReference type="RefSeq" id="WP_024752562.1">
    <property type="nucleotide sequence ID" value="NZ_CDNC01000001.1"/>
</dbReference>
<dbReference type="InterPro" id="IPR006206">
    <property type="entry name" value="Mevalonate/galactokinase"/>
</dbReference>
<dbReference type="InterPro" id="IPR020568">
    <property type="entry name" value="Ribosomal_Su5_D2-typ_SF"/>
</dbReference>
<evidence type="ECO:0000313" key="19">
    <source>
        <dbReference type="Proteomes" id="UP000323594"/>
    </source>
</evidence>
<name>A0A0B7GUW5_TREPH</name>
<evidence type="ECO:0000259" key="14">
    <source>
        <dbReference type="Pfam" id="PF08544"/>
    </source>
</evidence>
<feature type="active site" description="Proton acceptor" evidence="11">
    <location>
        <position position="191"/>
    </location>
</feature>
<evidence type="ECO:0000256" key="8">
    <source>
        <dbReference type="ARBA" id="ARBA00022842"/>
    </source>
</evidence>
<keyword evidence="3 11" id="KW-0808">Transferase</keyword>
<evidence type="ECO:0000256" key="3">
    <source>
        <dbReference type="ARBA" id="ARBA00022679"/>
    </source>
</evidence>
<dbReference type="OrthoDB" id="250531at2"/>
<dbReference type="PRINTS" id="PR00473">
    <property type="entry name" value="GALCTOKINASE"/>
</dbReference>
<evidence type="ECO:0000259" key="15">
    <source>
        <dbReference type="Pfam" id="PF10509"/>
    </source>
</evidence>
<dbReference type="FunFam" id="3.30.230.10:FF:000017">
    <property type="entry name" value="Galactokinase"/>
    <property type="match status" value="1"/>
</dbReference>
<evidence type="ECO:0000256" key="1">
    <source>
        <dbReference type="ARBA" id="ARBA00006566"/>
    </source>
</evidence>
<keyword evidence="4 11" id="KW-0479">Metal-binding</keyword>
<dbReference type="Pfam" id="PF08544">
    <property type="entry name" value="GHMP_kinases_C"/>
    <property type="match status" value="1"/>
</dbReference>
<dbReference type="PIRSF" id="PIRSF000530">
    <property type="entry name" value="Galactokinase"/>
    <property type="match status" value="1"/>
</dbReference>
<feature type="binding site" evidence="11">
    <location>
        <position position="147"/>
    </location>
    <ligand>
        <name>Mg(2+)</name>
        <dbReference type="ChEBI" id="CHEBI:18420"/>
    </ligand>
</feature>
<dbReference type="PRINTS" id="PR00959">
    <property type="entry name" value="MEVGALKINASE"/>
</dbReference>
<sequence length="404" mass="45265">MQGQKHIQFLTDLNEEDTKKELLKEFEIRYGESNNSVIVIASPGRINIIGEHIDYNGGKVFPAAIDRFLYVLIRERSDTKIIYDDIRFPGRLVFDIHDTFTYDKKNDYANYLNGMYTILQNKGLNVLSGFEVLLFSKLPAGGGISSSSALEIGFGLALAKLFDFKIDGIALAKAGQQSEHEFMSVNCGIMDQFSIAMGKKNYAMLLDTASLEYEYVPLELKSYKFIVMNSNKQRSLADSKYNERRSECEEGLRLLQKALPVNFLCEITADDFFANQHLISDETIKKRVRHCIFENERVYKAVAALQKEDLKTLGELLNQSHQSLKSDYEVTGFELDCLQEAAVKQEGCLGARITGAGFGGCAIALVHKNSIDAFIESVSKEYFEKTGLRAEMFACKAGQGAAVL</sequence>
<evidence type="ECO:0000313" key="17">
    <source>
        <dbReference type="EMBL" id="QEJ97913.1"/>
    </source>
</evidence>
<reference evidence="16" key="1">
    <citation type="submission" date="2015-01" db="EMBL/GenBank/DDBJ databases">
        <authorList>
            <person name="Xiang T."/>
            <person name="Song Y."/>
            <person name="Huang L."/>
            <person name="Wang B."/>
            <person name="Wu P."/>
        </authorList>
    </citation>
    <scope>NUCLEOTIDE SEQUENCE [LARGE SCALE GENOMIC DNA]</scope>
    <source>
        <strain evidence="16">V1</strain>
    </source>
</reference>
<evidence type="ECO:0000313" key="18">
    <source>
        <dbReference type="Proteomes" id="UP000042527"/>
    </source>
</evidence>
<dbReference type="InterPro" id="IPR019741">
    <property type="entry name" value="Galactokinase_CS"/>
</dbReference>
<protein>
    <recommendedName>
        <fullName evidence="11 12">Galactokinase</fullName>
        <ecNumber evidence="11 12">2.7.1.6</ecNumber>
    </recommendedName>
    <alternativeName>
        <fullName evidence="11">Galactose kinase</fullName>
    </alternativeName>
</protein>
<feature type="domain" description="GHMP kinase N-terminal" evidence="13">
    <location>
        <begin position="110"/>
        <end position="199"/>
    </location>
</feature>
<evidence type="ECO:0000256" key="9">
    <source>
        <dbReference type="ARBA" id="ARBA00023144"/>
    </source>
</evidence>
<evidence type="ECO:0000256" key="10">
    <source>
        <dbReference type="ARBA" id="ARBA00023277"/>
    </source>
</evidence>
<dbReference type="PROSITE" id="PS00106">
    <property type="entry name" value="GALACTOKINASE"/>
    <property type="match status" value="1"/>
</dbReference>
<dbReference type="InterPro" id="IPR014721">
    <property type="entry name" value="Ribsml_uS5_D2-typ_fold_subgr"/>
</dbReference>
<evidence type="ECO:0000256" key="7">
    <source>
        <dbReference type="ARBA" id="ARBA00022840"/>
    </source>
</evidence>
<evidence type="ECO:0000256" key="2">
    <source>
        <dbReference type="ARBA" id="ARBA00022490"/>
    </source>
</evidence>
<dbReference type="GO" id="GO:0005524">
    <property type="term" value="F:ATP binding"/>
    <property type="evidence" value="ECO:0007669"/>
    <property type="project" value="UniProtKB-UniRule"/>
</dbReference>
<organism evidence="16 18">
    <name type="scientific">Treponema phagedenis</name>
    <dbReference type="NCBI Taxonomy" id="162"/>
    <lineage>
        <taxon>Bacteria</taxon>
        <taxon>Pseudomonadati</taxon>
        <taxon>Spirochaetota</taxon>
        <taxon>Spirochaetia</taxon>
        <taxon>Spirochaetales</taxon>
        <taxon>Treponemataceae</taxon>
        <taxon>Treponema</taxon>
    </lineage>
</organism>
<dbReference type="InterPro" id="IPR019539">
    <property type="entry name" value="GalKase_N"/>
</dbReference>
<proteinExistence type="inferred from homology"/>
<dbReference type="AlphaFoldDB" id="A0A0B7GUW5"/>
<dbReference type="NCBIfam" id="TIGR00131">
    <property type="entry name" value="gal_kin"/>
    <property type="match status" value="1"/>
</dbReference>
<evidence type="ECO:0000256" key="11">
    <source>
        <dbReference type="HAMAP-Rule" id="MF_00246"/>
    </source>
</evidence>
<dbReference type="EC" id="2.7.1.6" evidence="11 12"/>
<keyword evidence="2 11" id="KW-0963">Cytoplasm</keyword>
<keyword evidence="6 11" id="KW-0418">Kinase</keyword>
<feature type="binding site" evidence="11">
    <location>
        <position position="241"/>
    </location>
    <ligand>
        <name>substrate</name>
    </ligand>
</feature>
<dbReference type="PANTHER" id="PTHR10457:SF7">
    <property type="entry name" value="GALACTOKINASE-RELATED"/>
    <property type="match status" value="1"/>
</dbReference>
<dbReference type="HAMAP" id="MF_00246">
    <property type="entry name" value="Galactokinase"/>
    <property type="match status" value="1"/>
</dbReference>
<keyword evidence="5 11" id="KW-0547">Nucleotide-binding</keyword>
<dbReference type="InterPro" id="IPR000705">
    <property type="entry name" value="Galactokinase"/>
</dbReference>
<dbReference type="SUPFAM" id="SSF54211">
    <property type="entry name" value="Ribosomal protein S5 domain 2-like"/>
    <property type="match status" value="1"/>
</dbReference>
<dbReference type="GO" id="GO:0004335">
    <property type="term" value="F:galactokinase activity"/>
    <property type="evidence" value="ECO:0007669"/>
    <property type="project" value="UniProtKB-UniRule"/>
</dbReference>
<evidence type="ECO:0000259" key="13">
    <source>
        <dbReference type="Pfam" id="PF00288"/>
    </source>
</evidence>
<comment type="catalytic activity">
    <reaction evidence="11">
        <text>alpha-D-galactose + ATP = alpha-D-galactose 1-phosphate + ADP + H(+)</text>
        <dbReference type="Rhea" id="RHEA:13553"/>
        <dbReference type="ChEBI" id="CHEBI:15378"/>
        <dbReference type="ChEBI" id="CHEBI:28061"/>
        <dbReference type="ChEBI" id="CHEBI:30616"/>
        <dbReference type="ChEBI" id="CHEBI:58336"/>
        <dbReference type="ChEBI" id="CHEBI:456216"/>
        <dbReference type="EC" id="2.7.1.6"/>
    </reaction>
</comment>
<dbReference type="Pfam" id="PF10509">
    <property type="entry name" value="GalKase_gal_bdg"/>
    <property type="match status" value="1"/>
</dbReference>
<dbReference type="GO" id="GO:0000287">
    <property type="term" value="F:magnesium ion binding"/>
    <property type="evidence" value="ECO:0007669"/>
    <property type="project" value="UniProtKB-UniRule"/>
</dbReference>
<dbReference type="EMBL" id="CDNC01000001">
    <property type="protein sequence ID" value="CEM60461.1"/>
    <property type="molecule type" value="Genomic_DNA"/>
</dbReference>
<keyword evidence="7 11" id="KW-0067">ATP-binding</keyword>
<dbReference type="NCBIfam" id="NF003705">
    <property type="entry name" value="PRK05322.1"/>
    <property type="match status" value="1"/>
</dbReference>
<feature type="domain" description="GHMP kinase C-terminal" evidence="14">
    <location>
        <begin position="302"/>
        <end position="382"/>
    </location>
</feature>